<dbReference type="OrthoDB" id="9812467at2"/>
<dbReference type="RefSeq" id="WP_092684060.1">
    <property type="nucleotide sequence ID" value="NZ_FODT01000005.1"/>
</dbReference>
<keyword evidence="3" id="KW-1185">Reference proteome</keyword>
<gene>
    <name evidence="2" type="ORF">SAMN05444123_105274</name>
</gene>
<proteinExistence type="predicted"/>
<reference evidence="3" key="1">
    <citation type="submission" date="2016-10" db="EMBL/GenBank/DDBJ databases">
        <authorList>
            <person name="Varghese N."/>
            <person name="Submissions S."/>
        </authorList>
    </citation>
    <scope>NUCLEOTIDE SEQUENCE [LARGE SCALE GENOMIC DNA]</scope>
    <source>
        <strain evidence="3">DSM 123</strain>
    </source>
</reference>
<protein>
    <submittedName>
        <fullName evidence="2">Glyoxalase-like domain-containing protein</fullName>
    </submittedName>
</protein>
<dbReference type="Gene3D" id="3.10.180.10">
    <property type="entry name" value="2,3-Dihydroxybiphenyl 1,2-Dioxygenase, domain 1"/>
    <property type="match status" value="1"/>
</dbReference>
<dbReference type="PANTHER" id="PTHR40265:SF1">
    <property type="entry name" value="GLYOXALASE-LIKE DOMAIN-CONTAINING PROTEIN"/>
    <property type="match status" value="1"/>
</dbReference>
<dbReference type="PANTHER" id="PTHR40265">
    <property type="entry name" value="BLL2707 PROTEIN"/>
    <property type="match status" value="1"/>
</dbReference>
<name>A0A1H8T9L3_9BRAD</name>
<organism evidence="2 3">
    <name type="scientific">Rhodopseudomonas pseudopalustris</name>
    <dbReference type="NCBI Taxonomy" id="1513892"/>
    <lineage>
        <taxon>Bacteria</taxon>
        <taxon>Pseudomonadati</taxon>
        <taxon>Pseudomonadota</taxon>
        <taxon>Alphaproteobacteria</taxon>
        <taxon>Hyphomicrobiales</taxon>
        <taxon>Nitrobacteraceae</taxon>
        <taxon>Rhodopseudomonas</taxon>
    </lineage>
</organism>
<dbReference type="Proteomes" id="UP000199615">
    <property type="component" value="Unassembled WGS sequence"/>
</dbReference>
<feature type="domain" description="Glyoxalase-like" evidence="1">
    <location>
        <begin position="5"/>
        <end position="186"/>
    </location>
</feature>
<dbReference type="SUPFAM" id="SSF54593">
    <property type="entry name" value="Glyoxalase/Bleomycin resistance protein/Dihydroxybiphenyl dioxygenase"/>
    <property type="match status" value="1"/>
</dbReference>
<evidence type="ECO:0000313" key="3">
    <source>
        <dbReference type="Proteomes" id="UP000199615"/>
    </source>
</evidence>
<evidence type="ECO:0000259" key="1">
    <source>
        <dbReference type="Pfam" id="PF13468"/>
    </source>
</evidence>
<evidence type="ECO:0000313" key="2">
    <source>
        <dbReference type="EMBL" id="SEO87188.1"/>
    </source>
</evidence>
<dbReference type="EMBL" id="FODT01000005">
    <property type="protein sequence ID" value="SEO87188.1"/>
    <property type="molecule type" value="Genomic_DNA"/>
</dbReference>
<dbReference type="Pfam" id="PF13468">
    <property type="entry name" value="Glyoxalase_3"/>
    <property type="match status" value="1"/>
</dbReference>
<sequence length="289" mass="31176">MPGGLDHIVHAVRDLDAAAEAYQRLGFTVGARNRHPWGTHNRIVQVDGFFVEILTVAEPEKIAPHRARAFSFGAFHRDYLARREGLSMLLLASADAKADAMAYAAAGIGDDEVFSFGRDGQRPDGSVVKLGFSLAFARDPLSPDAGFAACQHHHPENFWNPSFQTHANGACAAAAVAMVADNPTDHHIFLGAFTGLRDLHASSIGVTARTERGDIDIVEPVSFRDQYGVSLATDAEGARFAGLRIAVEDLAVVERLLKQNGIVATRHIDRLIAPDLCGATLIFEQGMVR</sequence>
<dbReference type="AlphaFoldDB" id="A0A1H8T9L3"/>
<dbReference type="InterPro" id="IPR025870">
    <property type="entry name" value="Glyoxalase-like_dom"/>
</dbReference>
<dbReference type="InterPro" id="IPR029068">
    <property type="entry name" value="Glyas_Bleomycin-R_OHBP_Dase"/>
</dbReference>
<accession>A0A1H8T9L3</accession>